<dbReference type="AlphaFoldDB" id="A0A0A9CXT8"/>
<sequence>MFDRNLTGALVKIFGYFDGNSRVSLIIVTASFSPPTSSQPPSLSSGAYFLRSRMATGRNPCIAFKKSSITKVGFTEFREALEGRTKREAAACTALSTKISKSYAS</sequence>
<name>A0A0A9CXT8_ARUDO</name>
<organism evidence="1">
    <name type="scientific">Arundo donax</name>
    <name type="common">Giant reed</name>
    <name type="synonym">Donax arundinaceus</name>
    <dbReference type="NCBI Taxonomy" id="35708"/>
    <lineage>
        <taxon>Eukaryota</taxon>
        <taxon>Viridiplantae</taxon>
        <taxon>Streptophyta</taxon>
        <taxon>Embryophyta</taxon>
        <taxon>Tracheophyta</taxon>
        <taxon>Spermatophyta</taxon>
        <taxon>Magnoliopsida</taxon>
        <taxon>Liliopsida</taxon>
        <taxon>Poales</taxon>
        <taxon>Poaceae</taxon>
        <taxon>PACMAD clade</taxon>
        <taxon>Arundinoideae</taxon>
        <taxon>Arundineae</taxon>
        <taxon>Arundo</taxon>
    </lineage>
</organism>
<proteinExistence type="predicted"/>
<evidence type="ECO:0000313" key="1">
    <source>
        <dbReference type="EMBL" id="JAD79238.1"/>
    </source>
</evidence>
<reference evidence="1" key="1">
    <citation type="submission" date="2014-09" db="EMBL/GenBank/DDBJ databases">
        <authorList>
            <person name="Magalhaes I.L.F."/>
            <person name="Oliveira U."/>
            <person name="Santos F.R."/>
            <person name="Vidigal T.H.D.A."/>
            <person name="Brescovit A.D."/>
            <person name="Santos A.J."/>
        </authorList>
    </citation>
    <scope>NUCLEOTIDE SEQUENCE</scope>
    <source>
        <tissue evidence="1">Shoot tissue taken approximately 20 cm above the soil surface</tissue>
    </source>
</reference>
<reference evidence="1" key="2">
    <citation type="journal article" date="2015" name="Data Brief">
        <title>Shoot transcriptome of the giant reed, Arundo donax.</title>
        <authorList>
            <person name="Barrero R.A."/>
            <person name="Guerrero F.D."/>
            <person name="Moolhuijzen P."/>
            <person name="Goolsby J.A."/>
            <person name="Tidwell J."/>
            <person name="Bellgard S.E."/>
            <person name="Bellgard M.I."/>
        </authorList>
    </citation>
    <scope>NUCLEOTIDE SEQUENCE</scope>
    <source>
        <tissue evidence="1">Shoot tissue taken approximately 20 cm above the soil surface</tissue>
    </source>
</reference>
<dbReference type="EMBL" id="GBRH01218657">
    <property type="protein sequence ID" value="JAD79238.1"/>
    <property type="molecule type" value="Transcribed_RNA"/>
</dbReference>
<accession>A0A0A9CXT8</accession>
<protein>
    <submittedName>
        <fullName evidence="1">Uncharacterized protein</fullName>
    </submittedName>
</protein>